<evidence type="ECO:0000313" key="3">
    <source>
        <dbReference type="EMBL" id="PTL60123.1"/>
    </source>
</evidence>
<proteinExistence type="inferred from homology"/>
<evidence type="ECO:0000313" key="4">
    <source>
        <dbReference type="Proteomes" id="UP000240739"/>
    </source>
</evidence>
<dbReference type="Gene3D" id="3.40.1740.10">
    <property type="entry name" value="VC0467-like"/>
    <property type="match status" value="1"/>
</dbReference>
<sequence length="183" mass="19326">MAPVSLKGKLLLASPALVDPNFVRTVVLVAEHGDEGALGLVLNRPTDTLVGEAVDELAPIVDEDDAVFGGGPVGEEAVMVVAEFDEPELAADLILGDLGFLPADSDLERIATATRRARVFAGHAGWGPGQLDGELEEGSWIVVDADRDDVFSDDPESLWSLVLERKGGPYAVLARMPEDPSVN</sequence>
<dbReference type="RefSeq" id="WP_107568768.1">
    <property type="nucleotide sequence ID" value="NZ_PYYB01000001.1"/>
</dbReference>
<dbReference type="OrthoDB" id="9807486at2"/>
<name>A0A2T4ULJ0_9ACTN</name>
<dbReference type="EMBL" id="PYYB01000001">
    <property type="protein sequence ID" value="PTL60123.1"/>
    <property type="molecule type" value="Genomic_DNA"/>
</dbReference>
<dbReference type="InterPro" id="IPR003774">
    <property type="entry name" value="AlgH-like"/>
</dbReference>
<protein>
    <recommendedName>
        <fullName evidence="2">UPF0301 protein C7Y72_10935</fullName>
    </recommendedName>
</protein>
<comment type="caution">
    <text evidence="3">The sequence shown here is derived from an EMBL/GenBank/DDBJ whole genome shotgun (WGS) entry which is preliminary data.</text>
</comment>
<evidence type="ECO:0000256" key="1">
    <source>
        <dbReference type="ARBA" id="ARBA00009600"/>
    </source>
</evidence>
<dbReference type="Proteomes" id="UP000240739">
    <property type="component" value="Unassembled WGS sequence"/>
</dbReference>
<dbReference type="HAMAP" id="MF_00758">
    <property type="entry name" value="UPF0301"/>
    <property type="match status" value="1"/>
</dbReference>
<dbReference type="GO" id="GO:0005829">
    <property type="term" value="C:cytosol"/>
    <property type="evidence" value="ECO:0007669"/>
    <property type="project" value="TreeGrafter"/>
</dbReference>
<accession>A0A2T4ULJ0</accession>
<organism evidence="3 4">
    <name type="scientific">Paraconexibacter algicola</name>
    <dbReference type="NCBI Taxonomy" id="2133960"/>
    <lineage>
        <taxon>Bacteria</taxon>
        <taxon>Bacillati</taxon>
        <taxon>Actinomycetota</taxon>
        <taxon>Thermoleophilia</taxon>
        <taxon>Solirubrobacterales</taxon>
        <taxon>Paraconexibacteraceae</taxon>
        <taxon>Paraconexibacter</taxon>
    </lineage>
</organism>
<dbReference type="SUPFAM" id="SSF143456">
    <property type="entry name" value="VC0467-like"/>
    <property type="match status" value="1"/>
</dbReference>
<evidence type="ECO:0000256" key="2">
    <source>
        <dbReference type="HAMAP-Rule" id="MF_00758"/>
    </source>
</evidence>
<keyword evidence="4" id="KW-1185">Reference proteome</keyword>
<reference evidence="3 4" key="1">
    <citation type="submission" date="2018-03" db="EMBL/GenBank/DDBJ databases">
        <title>Aquarubrobacter algicola gen. nov., sp. nov., a novel actinobacterium isolated from shallow eutrophic lake during the end of cyanobacterial harmful algal blooms.</title>
        <authorList>
            <person name="Chun S.J."/>
        </authorList>
    </citation>
    <scope>NUCLEOTIDE SEQUENCE [LARGE SCALE GENOMIC DNA]</scope>
    <source>
        <strain evidence="3 4">Seoho-28</strain>
    </source>
</reference>
<dbReference type="Pfam" id="PF02622">
    <property type="entry name" value="DUF179"/>
    <property type="match status" value="1"/>
</dbReference>
<dbReference type="PANTHER" id="PTHR30327:SF1">
    <property type="entry name" value="UPF0301 PROTEIN YQGE"/>
    <property type="match status" value="1"/>
</dbReference>
<dbReference type="AlphaFoldDB" id="A0A2T4ULJ0"/>
<gene>
    <name evidence="3" type="ORF">C7Y72_10935</name>
</gene>
<comment type="similarity">
    <text evidence="1 2">Belongs to the UPF0301 (AlgH) family.</text>
</comment>
<dbReference type="PANTHER" id="PTHR30327">
    <property type="entry name" value="UNCHARACTERIZED PROTEIN YQGE"/>
    <property type="match status" value="1"/>
</dbReference>